<organism evidence="1 2">
    <name type="scientific">Brachybacterium equifaecis</name>
    <dbReference type="NCBI Taxonomy" id="2910770"/>
    <lineage>
        <taxon>Bacteria</taxon>
        <taxon>Bacillati</taxon>
        <taxon>Actinomycetota</taxon>
        <taxon>Actinomycetes</taxon>
        <taxon>Micrococcales</taxon>
        <taxon>Dermabacteraceae</taxon>
        <taxon>Brachybacterium</taxon>
    </lineage>
</organism>
<name>A0ABT0QXY3_9MICO</name>
<dbReference type="Proteomes" id="UP001203761">
    <property type="component" value="Unassembled WGS sequence"/>
</dbReference>
<accession>A0ABT0QXY3</accession>
<dbReference type="RefSeq" id="WP_249736218.1">
    <property type="nucleotide sequence ID" value="NZ_JAKNCJ010000001.1"/>
</dbReference>
<proteinExistence type="predicted"/>
<protein>
    <recommendedName>
        <fullName evidence="3">SAV-6107-like HEPN domain-containing protein</fullName>
    </recommendedName>
</protein>
<gene>
    <name evidence="1" type="ORF">Bequi_01415</name>
</gene>
<evidence type="ECO:0000313" key="2">
    <source>
        <dbReference type="Proteomes" id="UP001203761"/>
    </source>
</evidence>
<reference evidence="1" key="1">
    <citation type="submission" date="2022-02" db="EMBL/GenBank/DDBJ databases">
        <authorList>
            <person name="Lee M."/>
            <person name="Kim S.-J."/>
            <person name="Jung M.-Y."/>
        </authorList>
    </citation>
    <scope>NUCLEOTIDE SEQUENCE</scope>
    <source>
        <strain evidence="1">JHP9</strain>
    </source>
</reference>
<evidence type="ECO:0000313" key="1">
    <source>
        <dbReference type="EMBL" id="MCL6422058.1"/>
    </source>
</evidence>
<keyword evidence="2" id="KW-1185">Reference proteome</keyword>
<comment type="caution">
    <text evidence="1">The sequence shown here is derived from an EMBL/GenBank/DDBJ whole genome shotgun (WGS) entry which is preliminary data.</text>
</comment>
<sequence>MNSSRLELIRLDQDLAALERAQQLLHQARSVRRDDPRAAFELIHRSALRTAGVLVARANRTRRRSLPLNVWKALDRMGASTRPWALEASAFVAERDRLDRDQHAVPDPQLLQAHLEGTAHRIASVRAQLLSELTSSSAVALAG</sequence>
<dbReference type="EMBL" id="JAKNCJ010000001">
    <property type="protein sequence ID" value="MCL6422058.1"/>
    <property type="molecule type" value="Genomic_DNA"/>
</dbReference>
<evidence type="ECO:0008006" key="3">
    <source>
        <dbReference type="Google" id="ProtNLM"/>
    </source>
</evidence>